<proteinExistence type="predicted"/>
<dbReference type="AlphaFoldDB" id="A0A0V0H0W8"/>
<organism evidence="1">
    <name type="scientific">Solanum chacoense</name>
    <name type="common">Chaco potato</name>
    <dbReference type="NCBI Taxonomy" id="4108"/>
    <lineage>
        <taxon>Eukaryota</taxon>
        <taxon>Viridiplantae</taxon>
        <taxon>Streptophyta</taxon>
        <taxon>Embryophyta</taxon>
        <taxon>Tracheophyta</taxon>
        <taxon>Spermatophyta</taxon>
        <taxon>Magnoliopsida</taxon>
        <taxon>eudicotyledons</taxon>
        <taxon>Gunneridae</taxon>
        <taxon>Pentapetalae</taxon>
        <taxon>asterids</taxon>
        <taxon>lamiids</taxon>
        <taxon>Solanales</taxon>
        <taxon>Solanaceae</taxon>
        <taxon>Solanoideae</taxon>
        <taxon>Solaneae</taxon>
        <taxon>Solanum</taxon>
    </lineage>
</organism>
<feature type="non-terminal residue" evidence="1">
    <location>
        <position position="1"/>
    </location>
</feature>
<reference evidence="1" key="1">
    <citation type="submission" date="2015-12" db="EMBL/GenBank/DDBJ databases">
        <title>Gene expression during late stages of embryo sac development: a critical building block for successful pollen-pistil interactions.</title>
        <authorList>
            <person name="Liu Y."/>
            <person name="Joly V."/>
            <person name="Sabar M."/>
            <person name="Matton D.P."/>
        </authorList>
    </citation>
    <scope>NUCLEOTIDE SEQUENCE</scope>
</reference>
<name>A0A0V0H0W8_SOLCH</name>
<sequence length="62" mass="7315">FSNTSYQTTPQSLVHVLHLHVFHRHQTSKKLCSRQCNTSLIISWQWSNRIQLSTVPIQNRID</sequence>
<dbReference type="EMBL" id="GEDG01028582">
    <property type="protein sequence ID" value="JAP13083.1"/>
    <property type="molecule type" value="Transcribed_RNA"/>
</dbReference>
<accession>A0A0V0H0W8</accession>
<evidence type="ECO:0000313" key="1">
    <source>
        <dbReference type="EMBL" id="JAP13083.1"/>
    </source>
</evidence>
<protein>
    <submittedName>
        <fullName evidence="1">Putative ovule protein</fullName>
    </submittedName>
</protein>